<dbReference type="AlphaFoldDB" id="A0A433TTN4"/>
<accession>A0A433TTN4</accession>
<dbReference type="PANTHER" id="PTHR23345">
    <property type="entry name" value="VITELLOGENIN-RELATED"/>
    <property type="match status" value="1"/>
</dbReference>
<evidence type="ECO:0000256" key="3">
    <source>
        <dbReference type="ARBA" id="ARBA00023157"/>
    </source>
</evidence>
<feature type="domain" description="Vitellogenin" evidence="7">
    <location>
        <begin position="47"/>
        <end position="657"/>
    </location>
</feature>
<dbReference type="InterPro" id="IPR001747">
    <property type="entry name" value="Vitellogenin_N"/>
</dbReference>
<dbReference type="Proteomes" id="UP000271974">
    <property type="component" value="Unassembled WGS sequence"/>
</dbReference>
<evidence type="ECO:0000256" key="4">
    <source>
        <dbReference type="ARBA" id="ARBA00023180"/>
    </source>
</evidence>
<proteinExistence type="predicted"/>
<keyword evidence="9" id="KW-1185">Reference proteome</keyword>
<evidence type="ECO:0000256" key="5">
    <source>
        <dbReference type="PROSITE-ProRule" id="PRU00557"/>
    </source>
</evidence>
<dbReference type="SUPFAM" id="SSF56968">
    <property type="entry name" value="Lipovitellin-phosvitin complex, beta-sheet shell regions"/>
    <property type="match status" value="1"/>
</dbReference>
<dbReference type="InterPro" id="IPR015819">
    <property type="entry name" value="Lipid_transp_b-sht_shell"/>
</dbReference>
<dbReference type="Gene3D" id="1.25.10.20">
    <property type="entry name" value="Vitellinogen, superhelical"/>
    <property type="match status" value="1"/>
</dbReference>
<gene>
    <name evidence="8" type="ORF">EGW08_007329</name>
</gene>
<feature type="signal peptide" evidence="6">
    <location>
        <begin position="1"/>
        <end position="22"/>
    </location>
</feature>
<dbReference type="InterPro" id="IPR050733">
    <property type="entry name" value="Vitellogenin/Apolipophorin"/>
</dbReference>
<dbReference type="PROSITE" id="PS51211">
    <property type="entry name" value="VITELLOGENIN"/>
    <property type="match status" value="1"/>
</dbReference>
<comment type="caution">
    <text evidence="8">The sequence shown here is derived from an EMBL/GenBank/DDBJ whole genome shotgun (WGS) entry which is preliminary data.</text>
</comment>
<dbReference type="OrthoDB" id="6484170at2759"/>
<organism evidence="8 9">
    <name type="scientific">Elysia chlorotica</name>
    <name type="common">Eastern emerald elysia</name>
    <name type="synonym">Sea slug</name>
    <dbReference type="NCBI Taxonomy" id="188477"/>
    <lineage>
        <taxon>Eukaryota</taxon>
        <taxon>Metazoa</taxon>
        <taxon>Spiralia</taxon>
        <taxon>Lophotrochozoa</taxon>
        <taxon>Mollusca</taxon>
        <taxon>Gastropoda</taxon>
        <taxon>Heterobranchia</taxon>
        <taxon>Euthyneura</taxon>
        <taxon>Panpulmonata</taxon>
        <taxon>Sacoglossa</taxon>
        <taxon>Placobranchoidea</taxon>
        <taxon>Plakobranchidae</taxon>
        <taxon>Elysia</taxon>
    </lineage>
</organism>
<name>A0A433TTN4_ELYCH</name>
<dbReference type="InterPro" id="IPR011030">
    <property type="entry name" value="Lipovitellin_superhlx_dom"/>
</dbReference>
<dbReference type="SUPFAM" id="SSF48431">
    <property type="entry name" value="Lipovitellin-phosvitin complex, superhelical domain"/>
    <property type="match status" value="1"/>
</dbReference>
<dbReference type="Pfam" id="PF01347">
    <property type="entry name" value="Vitellogenin_N"/>
    <property type="match status" value="1"/>
</dbReference>
<dbReference type="PANTHER" id="PTHR23345:SF15">
    <property type="entry name" value="VITELLOGENIN 1-RELATED"/>
    <property type="match status" value="1"/>
</dbReference>
<evidence type="ECO:0000313" key="9">
    <source>
        <dbReference type="Proteomes" id="UP000271974"/>
    </source>
</evidence>
<keyword evidence="3" id="KW-1015">Disulfide bond</keyword>
<evidence type="ECO:0000313" key="8">
    <source>
        <dbReference type="EMBL" id="RUS84919.1"/>
    </source>
</evidence>
<dbReference type="STRING" id="188477.A0A433TTN4"/>
<dbReference type="EMBL" id="RQTK01000189">
    <property type="protein sequence ID" value="RUS84919.1"/>
    <property type="molecule type" value="Genomic_DNA"/>
</dbReference>
<comment type="caution">
    <text evidence="5">Lacks conserved residue(s) required for the propagation of feature annotation.</text>
</comment>
<dbReference type="SMART" id="SM00638">
    <property type="entry name" value="LPD_N"/>
    <property type="match status" value="1"/>
</dbReference>
<dbReference type="GO" id="GO:0005319">
    <property type="term" value="F:lipid transporter activity"/>
    <property type="evidence" value="ECO:0007669"/>
    <property type="project" value="InterPro"/>
</dbReference>
<evidence type="ECO:0000256" key="1">
    <source>
        <dbReference type="ARBA" id="ARBA00022729"/>
    </source>
</evidence>
<keyword evidence="2" id="KW-0758">Storage protein</keyword>
<protein>
    <recommendedName>
        <fullName evidence="7">Vitellogenin domain-containing protein</fullName>
    </recommendedName>
</protein>
<evidence type="ECO:0000256" key="2">
    <source>
        <dbReference type="ARBA" id="ARBA00022761"/>
    </source>
</evidence>
<feature type="non-terminal residue" evidence="8">
    <location>
        <position position="657"/>
    </location>
</feature>
<keyword evidence="4" id="KW-0325">Glycoprotein</keyword>
<dbReference type="Gene3D" id="2.30.230.10">
    <property type="entry name" value="Lipovitellin, beta-sheet shell regions, chain A"/>
    <property type="match status" value="1"/>
</dbReference>
<sequence>MSVRGNFFFLLVIYTVLQSTLASPILSNKIRVMKCSSRCPESDNFMYERGNSYRFTYRMETSTEMGGTNKEGARLLVTADVKIDVLGRCEMELRLHNTQLQISNERGVLKKVKREELEDFKYAVRNSPLRFSFQDGVVQHLCLDAENTDPPWVLNFKRGILSVFQNGMRGWTHDQNVTETDIVGECPTKYKIVWKTPLLVHVTKVKDVLACQKRQDSGRTFFSIPYTLDSIQSPPLLTTSHECDQLLNTEGFLKESHCTEKHVFRPLTQGNAEVSTTVKQSLKYTKRTKEWKGHRGTHIVQSQPLTFDHTTEALNSERGRFKVEKTLRAICQSAALDVRTEMPRLYSELVAMMRLLDKTKMGRVYALLKEKDLCSSNDMPMQLFLDSLPAVATEEALKLMTSLLTSGKVTGVRATVWMTSIGFIASPTHRMLEEVKPLLNNKRTRSSALLPVSSMFYNFCLHHVTQCTNHRGVSDLVDSLETSLGHPLRQSQGREQITMSTSPHQVLLSLRALGNLGHVTRAVHFINKCLIRAPNPLGVRIAAAESFRRMPCEKQTKHRRYLWELFTSPNEDPELRVASYLAMVRCADSSFVQEVLDHVNKMAHKDGGFENKGKDRKETKVGAKAKSDAEVKAFVYSHLVNFRATSSPHKQTLREAI</sequence>
<dbReference type="InterPro" id="IPR015816">
    <property type="entry name" value="Vitellinogen_b-sht_N"/>
</dbReference>
<keyword evidence="1 6" id="KW-0732">Signal</keyword>
<evidence type="ECO:0000259" key="7">
    <source>
        <dbReference type="PROSITE" id="PS51211"/>
    </source>
</evidence>
<evidence type="ECO:0000256" key="6">
    <source>
        <dbReference type="SAM" id="SignalP"/>
    </source>
</evidence>
<feature type="chain" id="PRO_5019206582" description="Vitellogenin domain-containing protein" evidence="6">
    <location>
        <begin position="23"/>
        <end position="657"/>
    </location>
</feature>
<reference evidence="8 9" key="1">
    <citation type="submission" date="2019-01" db="EMBL/GenBank/DDBJ databases">
        <title>A draft genome assembly of the solar-powered sea slug Elysia chlorotica.</title>
        <authorList>
            <person name="Cai H."/>
            <person name="Li Q."/>
            <person name="Fang X."/>
            <person name="Li J."/>
            <person name="Curtis N.E."/>
            <person name="Altenburger A."/>
            <person name="Shibata T."/>
            <person name="Feng M."/>
            <person name="Maeda T."/>
            <person name="Schwartz J.A."/>
            <person name="Shigenobu S."/>
            <person name="Lundholm N."/>
            <person name="Nishiyama T."/>
            <person name="Yang H."/>
            <person name="Hasebe M."/>
            <person name="Li S."/>
            <person name="Pierce S.K."/>
            <person name="Wang J."/>
        </authorList>
    </citation>
    <scope>NUCLEOTIDE SEQUENCE [LARGE SCALE GENOMIC DNA]</scope>
    <source>
        <strain evidence="8">EC2010</strain>
        <tissue evidence="8">Whole organism of an adult</tissue>
    </source>
</reference>